<evidence type="ECO:0000256" key="1">
    <source>
        <dbReference type="SAM" id="MobiDB-lite"/>
    </source>
</evidence>
<dbReference type="AlphaFoldDB" id="A0A8H2HPX9"/>
<protein>
    <submittedName>
        <fullName evidence="2">Uncharacterized protein</fullName>
    </submittedName>
</protein>
<comment type="caution">
    <text evidence="2">The sequence shown here is derived from an EMBL/GenBank/DDBJ whole genome shotgun (WGS) entry which is preliminary data.</text>
</comment>
<dbReference type="EMBL" id="SOZJ01000003">
    <property type="protein sequence ID" value="TGJ69705.1"/>
    <property type="molecule type" value="Genomic_DNA"/>
</dbReference>
<sequence>MDGITDPQLPESREQHSLGRGSSSEDRGIPVDDAFQANIKSPEDLLKINPLTQYKRRFYQLRWKDSCLDKPIFQTDKGVFWNAQCARWLLALLGIRMGFKYKLTPYSIRYGVSNSIEAKTTIERRQQIMSHLDDKSFEISERQ</sequence>
<name>A0A8H2HPX9_ORBOL</name>
<dbReference type="InterPro" id="IPR021842">
    <property type="entry name" value="DUF3435"/>
</dbReference>
<evidence type="ECO:0000313" key="2">
    <source>
        <dbReference type="EMBL" id="TGJ69705.1"/>
    </source>
</evidence>
<proteinExistence type="predicted"/>
<evidence type="ECO:0000313" key="3">
    <source>
        <dbReference type="Proteomes" id="UP000297595"/>
    </source>
</evidence>
<gene>
    <name evidence="2" type="ORF">EYR41_005726</name>
</gene>
<feature type="region of interest" description="Disordered" evidence="1">
    <location>
        <begin position="1"/>
        <end position="29"/>
    </location>
</feature>
<dbReference type="PANTHER" id="PTHR37535:SF3">
    <property type="entry name" value="FLUG DOMAIN-CONTAINING PROTEIN"/>
    <property type="match status" value="1"/>
</dbReference>
<organism evidence="2 3">
    <name type="scientific">Orbilia oligospora</name>
    <name type="common">Nematode-trapping fungus</name>
    <name type="synonym">Arthrobotrys oligospora</name>
    <dbReference type="NCBI Taxonomy" id="2813651"/>
    <lineage>
        <taxon>Eukaryota</taxon>
        <taxon>Fungi</taxon>
        <taxon>Dikarya</taxon>
        <taxon>Ascomycota</taxon>
        <taxon>Pezizomycotina</taxon>
        <taxon>Orbiliomycetes</taxon>
        <taxon>Orbiliales</taxon>
        <taxon>Orbiliaceae</taxon>
        <taxon>Orbilia</taxon>
    </lineage>
</organism>
<dbReference type="Pfam" id="PF11917">
    <property type="entry name" value="DUF3435"/>
    <property type="match status" value="1"/>
</dbReference>
<dbReference type="Proteomes" id="UP000297595">
    <property type="component" value="Unassembled WGS sequence"/>
</dbReference>
<accession>A0A8H2HPX9</accession>
<feature type="compositionally biased region" description="Basic and acidic residues" evidence="1">
    <location>
        <begin position="11"/>
        <end position="29"/>
    </location>
</feature>
<dbReference type="PANTHER" id="PTHR37535">
    <property type="entry name" value="FLUG DOMAIN PROTEIN"/>
    <property type="match status" value="1"/>
</dbReference>
<reference evidence="2 3" key="1">
    <citation type="submission" date="2019-03" db="EMBL/GenBank/DDBJ databases">
        <title>Nematode-trapping fungi genome.</title>
        <authorList>
            <person name="Vidal-Diez De Ulzurrun G."/>
        </authorList>
    </citation>
    <scope>NUCLEOTIDE SEQUENCE [LARGE SCALE GENOMIC DNA]</scope>
    <source>
        <strain evidence="2 3">TWF154</strain>
    </source>
</reference>